<evidence type="ECO:0000256" key="2">
    <source>
        <dbReference type="ARBA" id="ARBA00023004"/>
    </source>
</evidence>
<dbReference type="PANTHER" id="PTHR47990">
    <property type="entry name" value="2-OXOGLUTARATE (2OG) AND FE(II)-DEPENDENT OXYGENASE SUPERFAMILY PROTEIN-RELATED"/>
    <property type="match status" value="1"/>
</dbReference>
<dbReference type="Proteomes" id="UP001634007">
    <property type="component" value="Unassembled WGS sequence"/>
</dbReference>
<keyword evidence="1" id="KW-0479">Metal-binding</keyword>
<dbReference type="AlphaFoldDB" id="A0ABD3J2Y5"/>
<dbReference type="Pfam" id="PF03171">
    <property type="entry name" value="2OG-FeII_Oxy"/>
    <property type="match status" value="1"/>
</dbReference>
<feature type="domain" description="Non-haem dioxygenase N-terminal" evidence="4">
    <location>
        <begin position="9"/>
        <end position="84"/>
    </location>
</feature>
<evidence type="ECO:0000259" key="4">
    <source>
        <dbReference type="Pfam" id="PF14226"/>
    </source>
</evidence>
<reference evidence="5 6" key="1">
    <citation type="submission" date="2024-11" db="EMBL/GenBank/DDBJ databases">
        <title>Chromosome-level genome assembly of Eucalyptus globulus Labill. provides insights into its genome evolution.</title>
        <authorList>
            <person name="Li X."/>
        </authorList>
    </citation>
    <scope>NUCLEOTIDE SEQUENCE [LARGE SCALE GENOMIC DNA]</scope>
    <source>
        <strain evidence="5">CL2024</strain>
        <tissue evidence="5">Fresh tender leaves</tissue>
    </source>
</reference>
<dbReference type="Gene3D" id="2.60.120.330">
    <property type="entry name" value="B-lactam Antibiotic, Isopenicillin N Synthase, Chain"/>
    <property type="match status" value="2"/>
</dbReference>
<feature type="domain" description="Isopenicillin N synthase-like Fe(2+) 2OG dioxygenase" evidence="3">
    <location>
        <begin position="158"/>
        <end position="234"/>
    </location>
</feature>
<accession>A0ABD3J2Y5</accession>
<keyword evidence="2" id="KW-0408">Iron</keyword>
<proteinExistence type="predicted"/>
<comment type="caution">
    <text evidence="5">The sequence shown here is derived from an EMBL/GenBank/DDBJ whole genome shotgun (WGS) entry which is preliminary data.</text>
</comment>
<evidence type="ECO:0008006" key="7">
    <source>
        <dbReference type="Google" id="ProtNLM"/>
    </source>
</evidence>
<dbReference type="InterPro" id="IPR044861">
    <property type="entry name" value="IPNS-like_FE2OG_OXY"/>
</dbReference>
<dbReference type="Pfam" id="PF14226">
    <property type="entry name" value="DIOX_N"/>
    <property type="match status" value="1"/>
</dbReference>
<dbReference type="InterPro" id="IPR027443">
    <property type="entry name" value="IPNS-like_sf"/>
</dbReference>
<dbReference type="EMBL" id="JBJKBG010000010">
    <property type="protein sequence ID" value="KAL3720693.1"/>
    <property type="molecule type" value="Genomic_DNA"/>
</dbReference>
<dbReference type="InterPro" id="IPR026992">
    <property type="entry name" value="DIOX_N"/>
</dbReference>
<dbReference type="InterPro" id="IPR050231">
    <property type="entry name" value="Iron_ascorbate_oxido_reductase"/>
</dbReference>
<keyword evidence="6" id="KW-1185">Reference proteome</keyword>
<sequence>MGQQEGRNVPVIDLQRFPSQYEKPRGACEEWGCFRVLNHGISKALMAEMKAVARSLLDLPMEARKKKKKKNAVEGSGCLEPDKAYPLHESLGLWDMGSAQGVDEFCSQSNASPHQKEIMTIYREAVHELAMNMADELGLPTQAEQIQLQTIGFTGAVLHTDMGFLAIIQDDDDVSGLEAMDKSGSFVPIDPWPGTFLVNLGEMAVAWSNGRLCTLKHRVQCKEGRVRVSIGTFVMAPKEADIEAPEEFVNAERPRLYAPISFTDYK</sequence>
<dbReference type="SUPFAM" id="SSF51197">
    <property type="entry name" value="Clavaminate synthase-like"/>
    <property type="match status" value="1"/>
</dbReference>
<evidence type="ECO:0000259" key="3">
    <source>
        <dbReference type="Pfam" id="PF03171"/>
    </source>
</evidence>
<evidence type="ECO:0000256" key="1">
    <source>
        <dbReference type="ARBA" id="ARBA00022723"/>
    </source>
</evidence>
<gene>
    <name evidence="5" type="ORF">ACJRO7_005498</name>
</gene>
<dbReference type="GO" id="GO:0046872">
    <property type="term" value="F:metal ion binding"/>
    <property type="evidence" value="ECO:0007669"/>
    <property type="project" value="UniProtKB-KW"/>
</dbReference>
<organism evidence="5 6">
    <name type="scientific">Eucalyptus globulus</name>
    <name type="common">Tasmanian blue gum</name>
    <dbReference type="NCBI Taxonomy" id="34317"/>
    <lineage>
        <taxon>Eukaryota</taxon>
        <taxon>Viridiplantae</taxon>
        <taxon>Streptophyta</taxon>
        <taxon>Embryophyta</taxon>
        <taxon>Tracheophyta</taxon>
        <taxon>Spermatophyta</taxon>
        <taxon>Magnoliopsida</taxon>
        <taxon>eudicotyledons</taxon>
        <taxon>Gunneridae</taxon>
        <taxon>Pentapetalae</taxon>
        <taxon>rosids</taxon>
        <taxon>malvids</taxon>
        <taxon>Myrtales</taxon>
        <taxon>Myrtaceae</taxon>
        <taxon>Myrtoideae</taxon>
        <taxon>Eucalypteae</taxon>
        <taxon>Eucalyptus</taxon>
    </lineage>
</organism>
<protein>
    <recommendedName>
        <fullName evidence="7">Fe2OG dioxygenase domain-containing protein</fullName>
    </recommendedName>
</protein>
<name>A0ABD3J2Y5_EUCGL</name>
<evidence type="ECO:0000313" key="6">
    <source>
        <dbReference type="Proteomes" id="UP001634007"/>
    </source>
</evidence>
<evidence type="ECO:0000313" key="5">
    <source>
        <dbReference type="EMBL" id="KAL3720693.1"/>
    </source>
</evidence>